<organism evidence="7 8">
    <name type="scientific">Delitschia confertaspora ATCC 74209</name>
    <dbReference type="NCBI Taxonomy" id="1513339"/>
    <lineage>
        <taxon>Eukaryota</taxon>
        <taxon>Fungi</taxon>
        <taxon>Dikarya</taxon>
        <taxon>Ascomycota</taxon>
        <taxon>Pezizomycotina</taxon>
        <taxon>Dothideomycetes</taxon>
        <taxon>Pleosporomycetidae</taxon>
        <taxon>Pleosporales</taxon>
        <taxon>Delitschiaceae</taxon>
        <taxon>Delitschia</taxon>
    </lineage>
</organism>
<dbReference type="InterPro" id="IPR008271">
    <property type="entry name" value="Ser/Thr_kinase_AS"/>
</dbReference>
<dbReference type="PANTHER" id="PTHR11042">
    <property type="entry name" value="EUKARYOTIC TRANSLATION INITIATION FACTOR 2-ALPHA KINASE EIF2-ALPHA KINASE -RELATED"/>
    <property type="match status" value="1"/>
</dbReference>
<comment type="similarity">
    <text evidence="5">Belongs to the protein kinase superfamily. Ser/Thr protein kinase family. GCN2 subfamily.</text>
</comment>
<dbReference type="CDD" id="cd00180">
    <property type="entry name" value="PKc"/>
    <property type="match status" value="1"/>
</dbReference>
<sequence length="239" mass="26972">MASLDGISFDVTTQHVSRTILSSVGGFSQPARRNIRTLQDLLSTIRRFNLDVFESSGLRYDGFIGEGVSYKVSKCIHKQSRKLYAVKQVKLPSAMADFGAFERQVACVLRDVEVMSCLARHKNILKIFGYGWNIERGGVIPFLVTEFAAEGTLRAFLKNNSVSVHEKLLFCRDVAQGLHFLHVAGIAHGDLKLDNVLVTPFWKLVSQISVTLFIFTMMRARRMSNSVMEARWPIMRPRS</sequence>
<dbReference type="PROSITE" id="PS00108">
    <property type="entry name" value="PROTEIN_KINASE_ST"/>
    <property type="match status" value="1"/>
</dbReference>
<comment type="caution">
    <text evidence="7">The sequence shown here is derived from an EMBL/GenBank/DDBJ whole genome shotgun (WGS) entry which is preliminary data.</text>
</comment>
<dbReference type="InterPro" id="IPR000719">
    <property type="entry name" value="Prot_kinase_dom"/>
</dbReference>
<evidence type="ECO:0000256" key="2">
    <source>
        <dbReference type="ARBA" id="ARBA00022741"/>
    </source>
</evidence>
<dbReference type="EMBL" id="ML993952">
    <property type="protein sequence ID" value="KAF2202011.1"/>
    <property type="molecule type" value="Genomic_DNA"/>
</dbReference>
<keyword evidence="3 7" id="KW-0418">Kinase</keyword>
<dbReference type="AlphaFoldDB" id="A0A9P4MT01"/>
<accession>A0A9P4MT01</accession>
<dbReference type="GO" id="GO:0004672">
    <property type="term" value="F:protein kinase activity"/>
    <property type="evidence" value="ECO:0007669"/>
    <property type="project" value="InterPro"/>
</dbReference>
<dbReference type="SMART" id="SM00220">
    <property type="entry name" value="S_TKc"/>
    <property type="match status" value="1"/>
</dbReference>
<keyword evidence="1" id="KW-0808">Transferase</keyword>
<keyword evidence="4" id="KW-0067">ATP-binding</keyword>
<dbReference type="OrthoDB" id="626167at2759"/>
<dbReference type="Gene3D" id="1.10.510.10">
    <property type="entry name" value="Transferase(Phosphotransferase) domain 1"/>
    <property type="match status" value="1"/>
</dbReference>
<evidence type="ECO:0000256" key="1">
    <source>
        <dbReference type="ARBA" id="ARBA00022679"/>
    </source>
</evidence>
<evidence type="ECO:0000256" key="3">
    <source>
        <dbReference type="ARBA" id="ARBA00022777"/>
    </source>
</evidence>
<dbReference type="GO" id="GO:0005524">
    <property type="term" value="F:ATP binding"/>
    <property type="evidence" value="ECO:0007669"/>
    <property type="project" value="UniProtKB-KW"/>
</dbReference>
<evidence type="ECO:0000313" key="8">
    <source>
        <dbReference type="Proteomes" id="UP000799536"/>
    </source>
</evidence>
<reference evidence="7" key="1">
    <citation type="journal article" date="2020" name="Stud. Mycol.">
        <title>101 Dothideomycetes genomes: a test case for predicting lifestyles and emergence of pathogens.</title>
        <authorList>
            <person name="Haridas S."/>
            <person name="Albert R."/>
            <person name="Binder M."/>
            <person name="Bloem J."/>
            <person name="Labutti K."/>
            <person name="Salamov A."/>
            <person name="Andreopoulos B."/>
            <person name="Baker S."/>
            <person name="Barry K."/>
            <person name="Bills G."/>
            <person name="Bluhm B."/>
            <person name="Cannon C."/>
            <person name="Castanera R."/>
            <person name="Culley D."/>
            <person name="Daum C."/>
            <person name="Ezra D."/>
            <person name="Gonzalez J."/>
            <person name="Henrissat B."/>
            <person name="Kuo A."/>
            <person name="Liang C."/>
            <person name="Lipzen A."/>
            <person name="Lutzoni F."/>
            <person name="Magnuson J."/>
            <person name="Mondo S."/>
            <person name="Nolan M."/>
            <person name="Ohm R."/>
            <person name="Pangilinan J."/>
            <person name="Park H.-J."/>
            <person name="Ramirez L."/>
            <person name="Alfaro M."/>
            <person name="Sun H."/>
            <person name="Tritt A."/>
            <person name="Yoshinaga Y."/>
            <person name="Zwiers L.-H."/>
            <person name="Turgeon B."/>
            <person name="Goodwin S."/>
            <person name="Spatafora J."/>
            <person name="Crous P."/>
            <person name="Grigoriev I."/>
        </authorList>
    </citation>
    <scope>NUCLEOTIDE SEQUENCE</scope>
    <source>
        <strain evidence="7">ATCC 74209</strain>
    </source>
</reference>
<name>A0A9P4MT01_9PLEO</name>
<keyword evidence="8" id="KW-1185">Reference proteome</keyword>
<evidence type="ECO:0000313" key="7">
    <source>
        <dbReference type="EMBL" id="KAF2202011.1"/>
    </source>
</evidence>
<dbReference type="InterPro" id="IPR050339">
    <property type="entry name" value="CC_SR_Kinase"/>
</dbReference>
<feature type="domain" description="Protein kinase" evidence="6">
    <location>
        <begin position="58"/>
        <end position="239"/>
    </location>
</feature>
<gene>
    <name evidence="7" type="ORF">GQ43DRAFT_11908</name>
</gene>
<dbReference type="PROSITE" id="PS50011">
    <property type="entry name" value="PROTEIN_KINASE_DOM"/>
    <property type="match status" value="1"/>
</dbReference>
<evidence type="ECO:0000256" key="4">
    <source>
        <dbReference type="ARBA" id="ARBA00022840"/>
    </source>
</evidence>
<keyword evidence="2" id="KW-0547">Nucleotide-binding</keyword>
<evidence type="ECO:0000256" key="5">
    <source>
        <dbReference type="ARBA" id="ARBA00037982"/>
    </source>
</evidence>
<dbReference type="GO" id="GO:0005634">
    <property type="term" value="C:nucleus"/>
    <property type="evidence" value="ECO:0007669"/>
    <property type="project" value="TreeGrafter"/>
</dbReference>
<proteinExistence type="inferred from homology"/>
<dbReference type="Pfam" id="PF00069">
    <property type="entry name" value="Pkinase"/>
    <property type="match status" value="1"/>
</dbReference>
<dbReference type="InterPro" id="IPR011009">
    <property type="entry name" value="Kinase-like_dom_sf"/>
</dbReference>
<evidence type="ECO:0000259" key="6">
    <source>
        <dbReference type="PROSITE" id="PS50011"/>
    </source>
</evidence>
<protein>
    <submittedName>
        <fullName evidence="7">Kinase-like protein</fullName>
    </submittedName>
</protein>
<dbReference type="SUPFAM" id="SSF56112">
    <property type="entry name" value="Protein kinase-like (PK-like)"/>
    <property type="match status" value="1"/>
</dbReference>
<dbReference type="GO" id="GO:0005737">
    <property type="term" value="C:cytoplasm"/>
    <property type="evidence" value="ECO:0007669"/>
    <property type="project" value="TreeGrafter"/>
</dbReference>
<dbReference type="Proteomes" id="UP000799536">
    <property type="component" value="Unassembled WGS sequence"/>
</dbReference>